<evidence type="ECO:0000313" key="9">
    <source>
        <dbReference type="EMBL" id="QGY44662.1"/>
    </source>
</evidence>
<dbReference type="PANTHER" id="PTHR30572">
    <property type="entry name" value="MEMBRANE COMPONENT OF TRANSPORTER-RELATED"/>
    <property type="match status" value="1"/>
</dbReference>
<evidence type="ECO:0000313" key="10">
    <source>
        <dbReference type="Proteomes" id="UP000428260"/>
    </source>
</evidence>
<dbReference type="InterPro" id="IPR050250">
    <property type="entry name" value="Macrolide_Exporter_MacB"/>
</dbReference>
<evidence type="ECO:0000256" key="1">
    <source>
        <dbReference type="ARBA" id="ARBA00004651"/>
    </source>
</evidence>
<keyword evidence="2" id="KW-1003">Cell membrane</keyword>
<organism evidence="9 10">
    <name type="scientific">Maribellus comscasis</name>
    <dbReference type="NCBI Taxonomy" id="2681766"/>
    <lineage>
        <taxon>Bacteria</taxon>
        <taxon>Pseudomonadati</taxon>
        <taxon>Bacteroidota</taxon>
        <taxon>Bacteroidia</taxon>
        <taxon>Marinilabiliales</taxon>
        <taxon>Prolixibacteraceae</taxon>
        <taxon>Maribellus</taxon>
    </lineage>
</organism>
<dbReference type="PANTHER" id="PTHR30572:SF18">
    <property type="entry name" value="ABC-TYPE MACROLIDE FAMILY EXPORT SYSTEM PERMEASE COMPONENT 2"/>
    <property type="match status" value="1"/>
</dbReference>
<feature type="transmembrane region" description="Helical" evidence="6">
    <location>
        <begin position="661"/>
        <end position="686"/>
    </location>
</feature>
<keyword evidence="5 6" id="KW-0472">Membrane</keyword>
<evidence type="ECO:0000256" key="5">
    <source>
        <dbReference type="ARBA" id="ARBA00023136"/>
    </source>
</evidence>
<dbReference type="KEGG" id="mcos:GM418_13600"/>
<dbReference type="Proteomes" id="UP000428260">
    <property type="component" value="Chromosome"/>
</dbReference>
<dbReference type="EMBL" id="CP046401">
    <property type="protein sequence ID" value="QGY44662.1"/>
    <property type="molecule type" value="Genomic_DNA"/>
</dbReference>
<feature type="transmembrane region" description="Helical" evidence="6">
    <location>
        <begin position="20"/>
        <end position="42"/>
    </location>
</feature>
<gene>
    <name evidence="9" type="ORF">GM418_13600</name>
</gene>
<keyword evidence="10" id="KW-1185">Reference proteome</keyword>
<feature type="transmembrane region" description="Helical" evidence="6">
    <location>
        <begin position="372"/>
        <end position="395"/>
    </location>
</feature>
<accession>A0A6I6JWX5</accession>
<reference evidence="9 10" key="1">
    <citation type="submission" date="2019-11" db="EMBL/GenBank/DDBJ databases">
        <authorList>
            <person name="Zheng R.K."/>
            <person name="Sun C.M."/>
        </authorList>
    </citation>
    <scope>NUCLEOTIDE SEQUENCE [LARGE SCALE GENOMIC DNA]</scope>
    <source>
        <strain evidence="9 10">WC007</strain>
    </source>
</reference>
<evidence type="ECO:0000256" key="2">
    <source>
        <dbReference type="ARBA" id="ARBA00022475"/>
    </source>
</evidence>
<feature type="domain" description="ABC3 transporter permease C-terminal" evidence="7">
    <location>
        <begin position="669"/>
        <end position="780"/>
    </location>
</feature>
<feature type="domain" description="ABC3 transporter permease C-terminal" evidence="7">
    <location>
        <begin position="288"/>
        <end position="404"/>
    </location>
</feature>
<dbReference type="GO" id="GO:0005886">
    <property type="term" value="C:plasma membrane"/>
    <property type="evidence" value="ECO:0007669"/>
    <property type="project" value="UniProtKB-SubCell"/>
</dbReference>
<protein>
    <submittedName>
        <fullName evidence="9">FtsX-like permease family protein</fullName>
    </submittedName>
</protein>
<dbReference type="Pfam" id="PF02687">
    <property type="entry name" value="FtsX"/>
    <property type="match status" value="2"/>
</dbReference>
<evidence type="ECO:0000256" key="6">
    <source>
        <dbReference type="SAM" id="Phobius"/>
    </source>
</evidence>
<dbReference type="AlphaFoldDB" id="A0A6I6JWX5"/>
<dbReference type="Pfam" id="PF12704">
    <property type="entry name" value="MacB_PCD"/>
    <property type="match status" value="2"/>
</dbReference>
<evidence type="ECO:0000259" key="8">
    <source>
        <dbReference type="Pfam" id="PF12704"/>
    </source>
</evidence>
<feature type="transmembrane region" description="Helical" evidence="6">
    <location>
        <begin position="425"/>
        <end position="443"/>
    </location>
</feature>
<feature type="transmembrane region" description="Helical" evidence="6">
    <location>
        <begin position="717"/>
        <end position="739"/>
    </location>
</feature>
<feature type="domain" description="MacB-like periplasmic core" evidence="8">
    <location>
        <begin position="516"/>
        <end position="607"/>
    </location>
</feature>
<evidence type="ECO:0000259" key="7">
    <source>
        <dbReference type="Pfam" id="PF02687"/>
    </source>
</evidence>
<dbReference type="InterPro" id="IPR003838">
    <property type="entry name" value="ABC3_permease_C"/>
</dbReference>
<feature type="transmembrane region" description="Helical" evidence="6">
    <location>
        <begin position="751"/>
        <end position="770"/>
    </location>
</feature>
<feature type="transmembrane region" description="Helical" evidence="6">
    <location>
        <begin position="283"/>
        <end position="302"/>
    </location>
</feature>
<feature type="domain" description="MacB-like periplasmic core" evidence="8">
    <location>
        <begin position="25"/>
        <end position="234"/>
    </location>
</feature>
<sequence>MKTLNNLKFAFRMLKRNPLLVYISVPGLAIGLCALLLMSVYLKYEFSFDKHFPTNDRVLRLCNTLHGENETEVLSAALRTAYTQLPEQVPEVKKAVQLYTGWDVNVKTGKGIFKDLQVLYADEEFLDVFGLKLTEGNTSESLSGKKNIVITKSSAEKLFGSTDCVGKTLTLDGSDLFVSGVINDMPKTTHFYFDMLRPMKSNEFIIQQGSLEFSTYYLIKKGTDLKTAENNIARVNDELMNVWKIRGKLSDTKTETNAELLRNIHLHTRVEDDMVPKTNRMQLFIVSSIALFIFLIALINFINMYLFHGEKRIAEIASRKVAGATRSNLAGQFYRENGIIAFFALLMGLWLAVLVQPFFSRMINLPLTANDMFTPLGVAMIVVVLIALVLIAGAYPSLHLSKINLVSGLKGKRQNVSHSGLSKSVVLVQFFITALLISSLIIIKAQIKHMKKVPLGFNAKDVVAIQDFSGHATRNTVSIKNELEKLPFIQGVGISQHRMGGGCSGQSIALLNSPNEKPVDEYRVMPGFCEAMQLRLKEGRFFTDSQSDKRSIVLNEAAAKMLGLKFSPDMRVSYKGQPVKVAGVVKDFYFNGYAGKSIEPLVLSRVDDYGYIIYLRTLGSFTQDNQKQVSGVIKKFDPDYRMSFTSLDDVYAAKFEKDERVFNMVSSGAFLAIILSFVGMMALSILNVTRRIKEIGIRKVVGSSEAGIIGKLLGETFLLVSIASVFAFAVSYLLMIKWLSNFATKVNIHMSYFLISGLFAFVIAFFAVGWQSWRAATRNPVEALRYE</sequence>
<keyword evidence="4 6" id="KW-1133">Transmembrane helix</keyword>
<evidence type="ECO:0000256" key="4">
    <source>
        <dbReference type="ARBA" id="ARBA00022989"/>
    </source>
</evidence>
<proteinExistence type="predicted"/>
<name>A0A6I6JWX5_9BACT</name>
<dbReference type="GO" id="GO:0022857">
    <property type="term" value="F:transmembrane transporter activity"/>
    <property type="evidence" value="ECO:0007669"/>
    <property type="project" value="TreeGrafter"/>
</dbReference>
<comment type="subcellular location">
    <subcellularLocation>
        <location evidence="1">Cell membrane</location>
        <topology evidence="1">Multi-pass membrane protein</topology>
    </subcellularLocation>
</comment>
<keyword evidence="3 6" id="KW-0812">Transmembrane</keyword>
<dbReference type="InterPro" id="IPR025857">
    <property type="entry name" value="MacB_PCD"/>
</dbReference>
<feature type="transmembrane region" description="Helical" evidence="6">
    <location>
        <begin position="339"/>
        <end position="360"/>
    </location>
</feature>
<evidence type="ECO:0000256" key="3">
    <source>
        <dbReference type="ARBA" id="ARBA00022692"/>
    </source>
</evidence>